<dbReference type="AlphaFoldDB" id="A0A839ACE1"/>
<dbReference type="Pfam" id="PF13468">
    <property type="entry name" value="Glyoxalase_3"/>
    <property type="match status" value="1"/>
</dbReference>
<dbReference type="PANTHER" id="PTHR40265:SF1">
    <property type="entry name" value="GLYOXALASE-LIKE DOMAIN-CONTAINING PROTEIN"/>
    <property type="match status" value="1"/>
</dbReference>
<comment type="caution">
    <text evidence="2">The sequence shown here is derived from an EMBL/GenBank/DDBJ whole genome shotgun (WGS) entry which is preliminary data.</text>
</comment>
<dbReference type="PANTHER" id="PTHR40265">
    <property type="entry name" value="BLL2707 PROTEIN"/>
    <property type="match status" value="1"/>
</dbReference>
<dbReference type="InterPro" id="IPR025870">
    <property type="entry name" value="Glyoxalase-like_dom"/>
</dbReference>
<reference evidence="2 3" key="1">
    <citation type="submission" date="2020-07" db="EMBL/GenBank/DDBJ databases">
        <title>Stappia sp., F7233, whole genome shotgun sequencing project.</title>
        <authorList>
            <person name="Jiang S."/>
            <person name="Liu Z.W."/>
            <person name="Du Z.J."/>
        </authorList>
    </citation>
    <scope>NUCLEOTIDE SEQUENCE [LARGE SCALE GENOMIC DNA]</scope>
    <source>
        <strain evidence="2 3">F7233</strain>
    </source>
</reference>
<organism evidence="2 3">
    <name type="scientific">Stappia albiluteola</name>
    <dbReference type="NCBI Taxonomy" id="2758565"/>
    <lineage>
        <taxon>Bacteria</taxon>
        <taxon>Pseudomonadati</taxon>
        <taxon>Pseudomonadota</taxon>
        <taxon>Alphaproteobacteria</taxon>
        <taxon>Hyphomicrobiales</taxon>
        <taxon>Stappiaceae</taxon>
        <taxon>Stappia</taxon>
    </lineage>
</organism>
<sequence length="291" mass="31940">MARGIDHIVWAVRDIAATGDFLERAGFTLTPLARHPWGTVNRLVQFDGAFLEVLSIGDIGGIVEPKPGVFSFGAFNRDFLAKREGASMLVLESRDPQLDGEAFEKARLATYEPFSFERIATGPDGSERKVAFDLTFTRDAAAPSIGYFTCFHRFPENFWKPEFQQHENGAIGIDAAVFVMNEPADHHIFFSAFSGIREMRATTFGLSIRTPRGAIEILTPAGYRSLYGHDAAVGADEVPLLAAARLRVKDLGKTTDFLTRAGISFHEALEGIVVPAKDCFGFSLAFSQGRD</sequence>
<evidence type="ECO:0000259" key="1">
    <source>
        <dbReference type="Pfam" id="PF13468"/>
    </source>
</evidence>
<name>A0A839ACE1_9HYPH</name>
<dbReference type="Gene3D" id="3.10.180.10">
    <property type="entry name" value="2,3-Dihydroxybiphenyl 1,2-Dioxygenase, domain 1"/>
    <property type="match status" value="1"/>
</dbReference>
<accession>A0A839ACE1</accession>
<dbReference type="RefSeq" id="WP_182163046.1">
    <property type="nucleotide sequence ID" value="NZ_JACFXV010000043.1"/>
</dbReference>
<proteinExistence type="predicted"/>
<feature type="domain" description="Glyoxalase-like" evidence="1">
    <location>
        <begin position="5"/>
        <end position="185"/>
    </location>
</feature>
<protein>
    <submittedName>
        <fullName evidence="2">VOC family protein</fullName>
    </submittedName>
</protein>
<evidence type="ECO:0000313" key="3">
    <source>
        <dbReference type="Proteomes" id="UP000541109"/>
    </source>
</evidence>
<evidence type="ECO:0000313" key="2">
    <source>
        <dbReference type="EMBL" id="MBA5776547.1"/>
    </source>
</evidence>
<gene>
    <name evidence="2" type="ORF">H2509_05345</name>
</gene>
<dbReference type="Proteomes" id="UP000541109">
    <property type="component" value="Unassembled WGS sequence"/>
</dbReference>
<dbReference type="SUPFAM" id="SSF54593">
    <property type="entry name" value="Glyoxalase/Bleomycin resistance protein/Dihydroxybiphenyl dioxygenase"/>
    <property type="match status" value="2"/>
</dbReference>
<dbReference type="InterPro" id="IPR029068">
    <property type="entry name" value="Glyas_Bleomycin-R_OHBP_Dase"/>
</dbReference>
<keyword evidence="3" id="KW-1185">Reference proteome</keyword>
<dbReference type="EMBL" id="JACFXV010000043">
    <property type="protein sequence ID" value="MBA5776547.1"/>
    <property type="molecule type" value="Genomic_DNA"/>
</dbReference>